<evidence type="ECO:0000256" key="1">
    <source>
        <dbReference type="SAM" id="Phobius"/>
    </source>
</evidence>
<evidence type="ECO:0000313" key="2">
    <source>
        <dbReference type="EMBL" id="CAE0232792.1"/>
    </source>
</evidence>
<accession>A0A7S3FW97</accession>
<keyword evidence="1" id="KW-0472">Membrane</keyword>
<feature type="transmembrane region" description="Helical" evidence="1">
    <location>
        <begin position="68"/>
        <end position="89"/>
    </location>
</feature>
<sequence>MAIPYGETTWITVPDFNSDFFGWFFLGLLKLILDIFYNVFVFIANLFAWGLLTNIIEEVDKMDREWQLLSWVLSLFVPPILFFIISNFITLESMLLQAVGFIELRDLIIRFNL</sequence>
<dbReference type="AlphaFoldDB" id="A0A7S3FW97"/>
<protein>
    <submittedName>
        <fullName evidence="2">Uncharacterized protein</fullName>
    </submittedName>
</protein>
<name>A0A7S3FW97_9SPIT</name>
<reference evidence="2" key="1">
    <citation type="submission" date="2021-01" db="EMBL/GenBank/DDBJ databases">
        <authorList>
            <person name="Corre E."/>
            <person name="Pelletier E."/>
            <person name="Niang G."/>
            <person name="Scheremetjew M."/>
            <person name="Finn R."/>
            <person name="Kale V."/>
            <person name="Holt S."/>
            <person name="Cochrane G."/>
            <person name="Meng A."/>
            <person name="Brown T."/>
            <person name="Cohen L."/>
        </authorList>
    </citation>
    <scope>NUCLEOTIDE SEQUENCE</scope>
    <source>
        <strain evidence="2">Ras09</strain>
    </source>
</reference>
<dbReference type="EMBL" id="HBIA01008873">
    <property type="protein sequence ID" value="CAE0232792.1"/>
    <property type="molecule type" value="Transcribed_RNA"/>
</dbReference>
<keyword evidence="1" id="KW-0812">Transmembrane</keyword>
<feature type="transmembrane region" description="Helical" evidence="1">
    <location>
        <begin position="20"/>
        <end position="47"/>
    </location>
</feature>
<gene>
    <name evidence="2" type="ORF">SRAS04492_LOCUS4590</name>
</gene>
<keyword evidence="1" id="KW-1133">Transmembrane helix</keyword>
<organism evidence="2">
    <name type="scientific">Strombidium rassoulzadegani</name>
    <dbReference type="NCBI Taxonomy" id="1082188"/>
    <lineage>
        <taxon>Eukaryota</taxon>
        <taxon>Sar</taxon>
        <taxon>Alveolata</taxon>
        <taxon>Ciliophora</taxon>
        <taxon>Intramacronucleata</taxon>
        <taxon>Spirotrichea</taxon>
        <taxon>Oligotrichia</taxon>
        <taxon>Strombidiidae</taxon>
        <taxon>Strombidium</taxon>
    </lineage>
</organism>
<proteinExistence type="predicted"/>